<evidence type="ECO:0000313" key="3">
    <source>
        <dbReference type="Proteomes" id="UP000067626"/>
    </source>
</evidence>
<feature type="transmembrane region" description="Helical" evidence="1">
    <location>
        <begin position="201"/>
        <end position="225"/>
    </location>
</feature>
<evidence type="ECO:0000313" key="2">
    <source>
        <dbReference type="EMBL" id="AKT41263.1"/>
    </source>
</evidence>
<accession>A0A0K1EKW5</accession>
<dbReference type="STRING" id="52.CMC5_054300"/>
<dbReference type="RefSeq" id="WP_156338886.1">
    <property type="nucleotide sequence ID" value="NZ_CP012159.1"/>
</dbReference>
<feature type="transmembrane region" description="Helical" evidence="1">
    <location>
        <begin position="27"/>
        <end position="51"/>
    </location>
</feature>
<dbReference type="KEGG" id="ccro:CMC5_054300"/>
<keyword evidence="1" id="KW-0812">Transmembrane</keyword>
<feature type="transmembrane region" description="Helical" evidence="1">
    <location>
        <begin position="57"/>
        <end position="78"/>
    </location>
</feature>
<reference evidence="2 3" key="1">
    <citation type="submission" date="2015-07" db="EMBL/GenBank/DDBJ databases">
        <title>Genome analysis of myxobacterium Chondromyces crocatus Cm c5 reveals a high potential for natural compound synthesis and the genetic basis for the loss of fruiting body formation.</title>
        <authorList>
            <person name="Zaburannyi N."/>
            <person name="Bunk B."/>
            <person name="Maier J."/>
            <person name="Overmann J."/>
            <person name="Mueller R."/>
        </authorList>
    </citation>
    <scope>NUCLEOTIDE SEQUENCE [LARGE SCALE GENOMIC DNA]</scope>
    <source>
        <strain evidence="2 3">Cm c5</strain>
    </source>
</reference>
<keyword evidence="3" id="KW-1185">Reference proteome</keyword>
<dbReference type="AlphaFoldDB" id="A0A0K1EKW5"/>
<dbReference type="OrthoDB" id="4736615at2"/>
<gene>
    <name evidence="2" type="ORF">CMC5_054300</name>
</gene>
<dbReference type="EMBL" id="CP012159">
    <property type="protein sequence ID" value="AKT41263.1"/>
    <property type="molecule type" value="Genomic_DNA"/>
</dbReference>
<proteinExistence type="predicted"/>
<sequence length="370" mass="38607">MNPGAAWHGGGSAGPRRFEAAGKPGRAFWIGAMGLGAALLVGLGVLSMVLPKQVMNAVMPVFMIVFLGGYLVFFVFGLRGKKVLLDVHGDRVVLDEGRGGEFPFSGAALSLWHMASVGVDMGTVLHLSGGGRRLLIGGRDHRPGAGLTMSAPPVDSVDVFLPADAFDALLACVSSATVAPRAASGPWRCALLPSTISPRNLLATMAPWLGSVVLTGVVSMALAALGGLDSGLGRMIALPLLGVILVAGLVLTVTRSMRKGPALEIEVDPRELRLRDPGTGRVLAAAPPSAIATARGVYRVYSRGAVFDYATLALRIPGHEDVILYVQDTRFGWGDAVQRGSAPAYVVGPPDWITLVEMFGARPFLVVRGS</sequence>
<organism evidence="2 3">
    <name type="scientific">Chondromyces crocatus</name>
    <dbReference type="NCBI Taxonomy" id="52"/>
    <lineage>
        <taxon>Bacteria</taxon>
        <taxon>Pseudomonadati</taxon>
        <taxon>Myxococcota</taxon>
        <taxon>Polyangia</taxon>
        <taxon>Polyangiales</taxon>
        <taxon>Polyangiaceae</taxon>
        <taxon>Chondromyces</taxon>
    </lineage>
</organism>
<evidence type="ECO:0000256" key="1">
    <source>
        <dbReference type="SAM" id="Phobius"/>
    </source>
</evidence>
<feature type="transmembrane region" description="Helical" evidence="1">
    <location>
        <begin position="231"/>
        <end position="253"/>
    </location>
</feature>
<keyword evidence="1" id="KW-1133">Transmembrane helix</keyword>
<dbReference type="Proteomes" id="UP000067626">
    <property type="component" value="Chromosome"/>
</dbReference>
<keyword evidence="1" id="KW-0472">Membrane</keyword>
<name>A0A0K1EKW5_CHOCO</name>
<protein>
    <submittedName>
        <fullName evidence="2">Uncharacterized protein</fullName>
    </submittedName>
</protein>